<evidence type="ECO:0000313" key="2">
    <source>
        <dbReference type="EMBL" id="MBO9153062.1"/>
    </source>
</evidence>
<dbReference type="Proteomes" id="UP000679126">
    <property type="component" value="Unassembled WGS sequence"/>
</dbReference>
<dbReference type="SUPFAM" id="SSF52540">
    <property type="entry name" value="P-loop containing nucleoside triphosphate hydrolases"/>
    <property type="match status" value="1"/>
</dbReference>
<dbReference type="PANTHER" id="PTHR47396:SF1">
    <property type="entry name" value="ATP-DEPENDENT HELICASE IRC3-RELATED"/>
    <property type="match status" value="1"/>
</dbReference>
<keyword evidence="2" id="KW-0067">ATP-binding</keyword>
<gene>
    <name evidence="2" type="ORF">J7I43_12625</name>
</gene>
<comment type="caution">
    <text evidence="2">The sequence shown here is derived from an EMBL/GenBank/DDBJ whole genome shotgun (WGS) entry which is preliminary data.</text>
</comment>
<dbReference type="GO" id="GO:0004386">
    <property type="term" value="F:helicase activity"/>
    <property type="evidence" value="ECO:0007669"/>
    <property type="project" value="UniProtKB-KW"/>
</dbReference>
<proteinExistence type="predicted"/>
<protein>
    <submittedName>
        <fullName evidence="2">DEAD/DEAH box helicase family protein</fullName>
    </submittedName>
</protein>
<name>A0ABS3YEF3_9BACT</name>
<keyword evidence="2" id="KW-0547">Nucleotide-binding</keyword>
<keyword evidence="3" id="KW-1185">Reference proteome</keyword>
<evidence type="ECO:0000313" key="3">
    <source>
        <dbReference type="Proteomes" id="UP000679126"/>
    </source>
</evidence>
<keyword evidence="2" id="KW-0347">Helicase</keyword>
<dbReference type="Pfam" id="PF04851">
    <property type="entry name" value="ResIII"/>
    <property type="match status" value="1"/>
</dbReference>
<reference evidence="3" key="1">
    <citation type="submission" date="2021-03" db="EMBL/GenBank/DDBJ databases">
        <title>Assistant Professor.</title>
        <authorList>
            <person name="Huq M.A."/>
        </authorList>
    </citation>
    <scope>NUCLEOTIDE SEQUENCE [LARGE SCALE GENOMIC DNA]</scope>
    <source>
        <strain evidence="3">MAH-28</strain>
    </source>
</reference>
<organism evidence="2 3">
    <name type="scientific">Chitinophaga chungangae</name>
    <dbReference type="NCBI Taxonomy" id="2821488"/>
    <lineage>
        <taxon>Bacteria</taxon>
        <taxon>Pseudomonadati</taxon>
        <taxon>Bacteroidota</taxon>
        <taxon>Chitinophagia</taxon>
        <taxon>Chitinophagales</taxon>
        <taxon>Chitinophagaceae</taxon>
        <taxon>Chitinophaga</taxon>
    </lineage>
</organism>
<dbReference type="EMBL" id="JAGHKP010000002">
    <property type="protein sequence ID" value="MBO9153062.1"/>
    <property type="molecule type" value="Genomic_DNA"/>
</dbReference>
<accession>A0ABS3YEF3</accession>
<dbReference type="InterPro" id="IPR006935">
    <property type="entry name" value="Helicase/UvrB_N"/>
</dbReference>
<feature type="domain" description="Helicase/UvrB N-terminal" evidence="1">
    <location>
        <begin position="52"/>
        <end position="248"/>
    </location>
</feature>
<dbReference type="InterPro" id="IPR050742">
    <property type="entry name" value="Helicase_Restrict-Modif_Enz"/>
</dbReference>
<keyword evidence="2" id="KW-0378">Hydrolase</keyword>
<sequence>MKKMNKQILDNIKQRLSLRQPLQNALDIMADIADKLKLSKAAVKEAEYEHYLKECQERILKNYPACTDFQRAFPSITFSIATGVGKTRLMGACITYLYLERGIRNFFVLAPNLTIYDKLIKDFGDPSHAKYVFSGIAEFVHNRPVIITGDNYSQQGSLYAESEIRINIFNISKFNSDNRGTRKEGVSLAPKIKRLSEYLGESYWNYLSGQDDLVILMDEAHRYHADASKSAINELSPVMGIELTATPFDEKNMPFKNIVYEYNLAQALADGQYVKNPAIAKRKNFQKGNLTEKEVELIKLEDAVSIHQDTKTELELYSRSNNVKLVKPFILVICKDINHAKETFDFINSEEFYKGEFIGKVLQIDSSTRKEEEIDRQFVSLEDPDNEIEIVIHVNMLKEGWDVTNLYTIVPLRAANAGVLIEQTIGRGLRLPYDGKRTGVDKVDKLTIIAHDNFDSVIAEAQNPNSILNKVSFVELEDADLNVKTKVITSPSVIDQQLQTEQEKIAAIVNVKEKEKAQNNLDAKKAIVNVLPSFNKSSLVKNASDLTKPEVKDEVIRRITEDLNKGQSNLFTPQIVEAIKLEYEDVVAAFQQHIIEIPRMDLVQGEIKAWFDDFDLDSSGFDFKALDEQIIRMGLKDRVVETLGVYSSGSYGDPLDLIVSELLNYPEIDYDDNADLLYKLATQANEALASTLDGEREISKTVFQFKKAIAARIHDQMQTHFRLTKPDYIAPTVLPFTRIEPHSFSALADNGYRDYRDVVTPISFIPKLVFNGFEKSCHFEYKFDSKTEQDLAFVLENDKEVLKWLRPAPNQFRIYWNNNSSRYEPDFIVEIADTIFMVEPKSSANIQDVDVLEKKEAAVQYCKFATEHNVKNGGKQWRYLLIPHNEISRTVSFSYLTVKFGE</sequence>
<dbReference type="Gene3D" id="3.40.50.300">
    <property type="entry name" value="P-loop containing nucleotide triphosphate hydrolases"/>
    <property type="match status" value="2"/>
</dbReference>
<evidence type="ECO:0000259" key="1">
    <source>
        <dbReference type="Pfam" id="PF04851"/>
    </source>
</evidence>
<dbReference type="PANTHER" id="PTHR47396">
    <property type="entry name" value="TYPE I RESTRICTION ENZYME ECOKI R PROTEIN"/>
    <property type="match status" value="1"/>
</dbReference>
<dbReference type="InterPro" id="IPR027417">
    <property type="entry name" value="P-loop_NTPase"/>
</dbReference>